<dbReference type="GO" id="GO:0003677">
    <property type="term" value="F:DNA binding"/>
    <property type="evidence" value="ECO:0007669"/>
    <property type="project" value="InterPro"/>
</dbReference>
<feature type="region of interest" description="Disordered" evidence="2">
    <location>
        <begin position="307"/>
        <end position="331"/>
    </location>
</feature>
<dbReference type="PANTHER" id="PTHR30349">
    <property type="entry name" value="PHAGE INTEGRASE-RELATED"/>
    <property type="match status" value="1"/>
</dbReference>
<evidence type="ECO:0000256" key="2">
    <source>
        <dbReference type="SAM" id="MobiDB-lite"/>
    </source>
</evidence>
<dbReference type="InterPro" id="IPR050090">
    <property type="entry name" value="Tyrosine_recombinase_XerCD"/>
</dbReference>
<dbReference type="RefSeq" id="WP_231450027.1">
    <property type="nucleotide sequence ID" value="NZ_JAJOMB010000046.1"/>
</dbReference>
<dbReference type="SUPFAM" id="SSF56349">
    <property type="entry name" value="DNA breaking-rejoining enzymes"/>
    <property type="match status" value="1"/>
</dbReference>
<dbReference type="PROSITE" id="PS51898">
    <property type="entry name" value="TYR_RECOMBINASE"/>
    <property type="match status" value="1"/>
</dbReference>
<gene>
    <name evidence="4" type="ORF">LR394_40415</name>
</gene>
<dbReference type="AlphaFoldDB" id="A0A9X1NMM9"/>
<dbReference type="Gene3D" id="1.10.443.10">
    <property type="entry name" value="Intergrase catalytic core"/>
    <property type="match status" value="1"/>
</dbReference>
<dbReference type="GO" id="GO:0006310">
    <property type="term" value="P:DNA recombination"/>
    <property type="evidence" value="ECO:0007669"/>
    <property type="project" value="UniProtKB-KW"/>
</dbReference>
<protein>
    <recommendedName>
        <fullName evidence="3">Tyr recombinase domain-containing protein</fullName>
    </recommendedName>
</protein>
<evidence type="ECO:0000256" key="1">
    <source>
        <dbReference type="ARBA" id="ARBA00023172"/>
    </source>
</evidence>
<dbReference type="InterPro" id="IPR002104">
    <property type="entry name" value="Integrase_catalytic"/>
</dbReference>
<dbReference type="GO" id="GO:0015074">
    <property type="term" value="P:DNA integration"/>
    <property type="evidence" value="ECO:0007669"/>
    <property type="project" value="InterPro"/>
</dbReference>
<proteinExistence type="predicted"/>
<dbReference type="PANTHER" id="PTHR30349:SF64">
    <property type="entry name" value="PROPHAGE INTEGRASE INTD-RELATED"/>
    <property type="match status" value="1"/>
</dbReference>
<reference evidence="4" key="1">
    <citation type="submission" date="2021-11" db="EMBL/GenBank/DDBJ databases">
        <title>Streptomyces corallinus and Kineosporia corallina sp. nov., two new coral-derived marine actinobacteria.</title>
        <authorList>
            <person name="Buangrab K."/>
            <person name="Sutthacheep M."/>
            <person name="Yeemin T."/>
            <person name="Harunari E."/>
            <person name="Igarashi Y."/>
            <person name="Sripreechasak P."/>
            <person name="Kanchanasin P."/>
            <person name="Tanasupawat S."/>
            <person name="Phongsopitanun W."/>
        </authorList>
    </citation>
    <scope>NUCLEOTIDE SEQUENCE</scope>
    <source>
        <strain evidence="4">JCM 31032</strain>
    </source>
</reference>
<dbReference type="Proteomes" id="UP001138997">
    <property type="component" value="Unassembled WGS sequence"/>
</dbReference>
<dbReference type="InterPro" id="IPR011010">
    <property type="entry name" value="DNA_brk_join_enz"/>
</dbReference>
<organism evidence="4 5">
    <name type="scientific">Kineosporia babensis</name>
    <dbReference type="NCBI Taxonomy" id="499548"/>
    <lineage>
        <taxon>Bacteria</taxon>
        <taxon>Bacillati</taxon>
        <taxon>Actinomycetota</taxon>
        <taxon>Actinomycetes</taxon>
        <taxon>Kineosporiales</taxon>
        <taxon>Kineosporiaceae</taxon>
        <taxon>Kineosporia</taxon>
    </lineage>
</organism>
<keyword evidence="5" id="KW-1185">Reference proteome</keyword>
<evidence type="ECO:0000313" key="5">
    <source>
        <dbReference type="Proteomes" id="UP001138997"/>
    </source>
</evidence>
<accession>A0A9X1NMM9</accession>
<evidence type="ECO:0000313" key="4">
    <source>
        <dbReference type="EMBL" id="MCD5317175.1"/>
    </source>
</evidence>
<sequence length="471" mass="51871">MISFRVDIYQLEIRKDRAKPYGARWRVETSYKRRSFKTRGLAENFRSDLMQAARKGEGFDTETGLPESMTKKDEEVVTAYAIALAYTKMKWSGAAAKTRRGTAQALATVMPTLVPDGTPAYPAPDTLREALISYAFNPPRRDEDQPGEIAAALEWMRENSLPLEFLNDVAKRPDLVRGALDACAAKLDGKPAAAATMRRKRAVLFNYFGYAVERGHLTVNPVTTVQWKVEKVAEEVDRRVVLSPARFDHCLTGVTYCGHERGMKLRAFFALLFYASARPAEALALLESDLDLPEKGWGEVIFARSEPEAGSGWTDDGSANDSRGLKWRARSESRPVPIPPICVRVLRDHIARYKIAAGAPLFRTATGNRYTQKAYNVIWQEARGYGLPPKLAATPMGQRPYDLRHGGVTLWLNSGVPVPEVARRAGHSPDVLLKIYAGCIDDGTASANAKIERALGGDAPTEAGEKGDSAA</sequence>
<evidence type="ECO:0000259" key="3">
    <source>
        <dbReference type="PROSITE" id="PS51898"/>
    </source>
</evidence>
<name>A0A9X1NMM9_9ACTN</name>
<dbReference type="EMBL" id="JAJOMB010000046">
    <property type="protein sequence ID" value="MCD5317175.1"/>
    <property type="molecule type" value="Genomic_DNA"/>
</dbReference>
<dbReference type="InterPro" id="IPR013762">
    <property type="entry name" value="Integrase-like_cat_sf"/>
</dbReference>
<keyword evidence="1" id="KW-0233">DNA recombination</keyword>
<comment type="caution">
    <text evidence="4">The sequence shown here is derived from an EMBL/GenBank/DDBJ whole genome shotgun (WGS) entry which is preliminary data.</text>
</comment>
<feature type="domain" description="Tyr recombinase" evidence="3">
    <location>
        <begin position="237"/>
        <end position="453"/>
    </location>
</feature>